<evidence type="ECO:0000313" key="1">
    <source>
        <dbReference type="EMBL" id="OUQ33856.1"/>
    </source>
</evidence>
<dbReference type="Proteomes" id="UP000195305">
    <property type="component" value="Unassembled WGS sequence"/>
</dbReference>
<dbReference type="AlphaFoldDB" id="A0A1Y4SVB0"/>
<accession>A0A1Y4SVB0</accession>
<proteinExistence type="predicted"/>
<evidence type="ECO:0000313" key="2">
    <source>
        <dbReference type="Proteomes" id="UP000195305"/>
    </source>
</evidence>
<evidence type="ECO:0008006" key="3">
    <source>
        <dbReference type="Google" id="ProtNLM"/>
    </source>
</evidence>
<gene>
    <name evidence="1" type="ORF">B5E75_08535</name>
</gene>
<dbReference type="OrthoDB" id="370604at2"/>
<dbReference type="RefSeq" id="WP_087358375.1">
    <property type="nucleotide sequence ID" value="NZ_NFLJ01000023.1"/>
</dbReference>
<name>A0A1Y4SVB0_9FIRM</name>
<organism evidence="1 2">
    <name type="scientific">Massilimicrobiota timonensis</name>
    <dbReference type="NCBI Taxonomy" id="1776392"/>
    <lineage>
        <taxon>Bacteria</taxon>
        <taxon>Bacillati</taxon>
        <taxon>Bacillota</taxon>
        <taxon>Erysipelotrichia</taxon>
        <taxon>Erysipelotrichales</taxon>
        <taxon>Erysipelotrichaceae</taxon>
        <taxon>Massilimicrobiota</taxon>
    </lineage>
</organism>
<comment type="caution">
    <text evidence="1">The sequence shown here is derived from an EMBL/GenBank/DDBJ whole genome shotgun (WGS) entry which is preliminary data.</text>
</comment>
<keyword evidence="2" id="KW-1185">Reference proteome</keyword>
<sequence>MEKELSMIHIYENNQLIGYGGNQEWFEDSWAQKAGCASVLASHLYTYYLSLHRLSKKEFLKIMNTMYLYFTPGRHGYPFLYKFARTFCQVMQKQHIDLKPVYLKKPQSYQQAMNFVKKSIDDHHPVCLLILFHQAPELEDDNWHWVCITGYKEDDDQEMIIFSDCGQRREIDAHILFDINDVNVLKMVTMKKDPQN</sequence>
<reference evidence="1 2" key="1">
    <citation type="journal article" date="2018" name="BMC Genomics">
        <title>Whole genome sequencing and function prediction of 133 gut anaerobes isolated from chicken caecum in pure cultures.</title>
        <authorList>
            <person name="Medvecky M."/>
            <person name="Cejkova D."/>
            <person name="Polansky O."/>
            <person name="Karasova D."/>
            <person name="Kubasova T."/>
            <person name="Cizek A."/>
            <person name="Rychlik I."/>
        </authorList>
    </citation>
    <scope>NUCLEOTIDE SEQUENCE [LARGE SCALE GENOMIC DNA]</scope>
    <source>
        <strain evidence="1 2">An13</strain>
    </source>
</reference>
<protein>
    <recommendedName>
        <fullName evidence="3">Peptidase C39-like domain-containing protein</fullName>
    </recommendedName>
</protein>
<dbReference type="EMBL" id="NFLJ01000023">
    <property type="protein sequence ID" value="OUQ33856.1"/>
    <property type="molecule type" value="Genomic_DNA"/>
</dbReference>